<feature type="domain" description="Acyltransferase 3" evidence="2">
    <location>
        <begin position="17"/>
        <end position="168"/>
    </location>
</feature>
<keyword evidence="1" id="KW-0812">Transmembrane</keyword>
<feature type="transmembrane region" description="Helical" evidence="1">
    <location>
        <begin position="155"/>
        <end position="172"/>
    </location>
</feature>
<reference evidence="3" key="1">
    <citation type="journal article" date="2021" name="PLoS Genet.">
        <title>Mobile Type VI secretion system loci of the gut Bacteroidales display extensive intra-ecosystem transfer, multi-species spread and geographical clustering.</title>
        <authorList>
            <person name="Garcia-Bayona L."/>
            <person name="Coyne M.J."/>
            <person name="Comstock L.E."/>
        </authorList>
    </citation>
    <scope>NUCLEOTIDE SEQUENCE</scope>
    <source>
        <strain evidence="3">CL11T00C20</strain>
    </source>
</reference>
<feature type="transmembrane region" description="Helical" evidence="1">
    <location>
        <begin position="56"/>
        <end position="76"/>
    </location>
</feature>
<feature type="transmembrane region" description="Helical" evidence="1">
    <location>
        <begin position="88"/>
        <end position="108"/>
    </location>
</feature>
<name>A0A975KHE8_9BACE</name>
<dbReference type="Pfam" id="PF01757">
    <property type="entry name" value="Acyl_transf_3"/>
    <property type="match status" value="1"/>
</dbReference>
<evidence type="ECO:0000313" key="3">
    <source>
        <dbReference type="EMBL" id="QUT46377.1"/>
    </source>
</evidence>
<keyword evidence="3" id="KW-0808">Transferase</keyword>
<keyword evidence="3" id="KW-0012">Acyltransferase</keyword>
<dbReference type="EMBL" id="CP072227">
    <property type="protein sequence ID" value="QUT46377.1"/>
    <property type="molecule type" value="Genomic_DNA"/>
</dbReference>
<organism evidence="3 4">
    <name type="scientific">Bacteroides eggerthii</name>
    <dbReference type="NCBI Taxonomy" id="28111"/>
    <lineage>
        <taxon>Bacteria</taxon>
        <taxon>Pseudomonadati</taxon>
        <taxon>Bacteroidota</taxon>
        <taxon>Bacteroidia</taxon>
        <taxon>Bacteroidales</taxon>
        <taxon>Bacteroidaceae</taxon>
        <taxon>Bacteroides</taxon>
    </lineage>
</organism>
<dbReference type="GO" id="GO:0016747">
    <property type="term" value="F:acyltransferase activity, transferring groups other than amino-acyl groups"/>
    <property type="evidence" value="ECO:0007669"/>
    <property type="project" value="InterPro"/>
</dbReference>
<keyword evidence="1" id="KW-0472">Membrane</keyword>
<dbReference type="KEGG" id="beg:INE88_03206"/>
<gene>
    <name evidence="3" type="ORF">INE88_03206</name>
</gene>
<keyword evidence="1" id="KW-1133">Transmembrane helix</keyword>
<evidence type="ECO:0000313" key="4">
    <source>
        <dbReference type="Proteomes" id="UP000679226"/>
    </source>
</evidence>
<proteinExistence type="predicted"/>
<dbReference type="InterPro" id="IPR002656">
    <property type="entry name" value="Acyl_transf_3_dom"/>
</dbReference>
<protein>
    <submittedName>
        <fullName evidence="3">Acyltransferase family protein</fullName>
    </submittedName>
</protein>
<dbReference type="AlphaFoldDB" id="A0A975KHE8"/>
<sequence length="175" mass="20101">MKKCKLLVINKLGSRTYSLDLLRIIAMMMVLVLHTNLFGGFLKINSNDSYELCIDLYEHLSIVAVDVFIIISAWFLRLKSTSFSKVLNLIWTIMFWTVVMSSVAVLLGEQITLVDIAKSFPIIGEAYDFCSGYIILYLCSPFLNKMLDNMSLKQLSLMTICVFLFFSKMYFLCLH</sequence>
<accession>A0A975KHE8</accession>
<feature type="transmembrane region" description="Helical" evidence="1">
    <location>
        <begin position="21"/>
        <end position="44"/>
    </location>
</feature>
<evidence type="ECO:0000259" key="2">
    <source>
        <dbReference type="Pfam" id="PF01757"/>
    </source>
</evidence>
<evidence type="ECO:0000256" key="1">
    <source>
        <dbReference type="SAM" id="Phobius"/>
    </source>
</evidence>
<dbReference type="Proteomes" id="UP000679226">
    <property type="component" value="Chromosome"/>
</dbReference>
<feature type="transmembrane region" description="Helical" evidence="1">
    <location>
        <begin position="120"/>
        <end position="143"/>
    </location>
</feature>